<dbReference type="CDD" id="cd11304">
    <property type="entry name" value="Cadherin_repeat"/>
    <property type="match status" value="1"/>
</dbReference>
<dbReference type="Gene3D" id="3.10.620.30">
    <property type="match status" value="1"/>
</dbReference>
<dbReference type="Proteomes" id="UP001515100">
    <property type="component" value="Unassembled WGS sequence"/>
</dbReference>
<dbReference type="InterPro" id="IPR038765">
    <property type="entry name" value="Papain-like_cys_pep_sf"/>
</dbReference>
<feature type="transmembrane region" description="Helical" evidence="2">
    <location>
        <begin position="153"/>
        <end position="171"/>
    </location>
</feature>
<dbReference type="SUPFAM" id="SSF54001">
    <property type="entry name" value="Cysteine proteinases"/>
    <property type="match status" value="1"/>
</dbReference>
<comment type="caution">
    <text evidence="4">The sequence shown here is derived from an EMBL/GenBank/DDBJ whole genome shotgun (WGS) entry which is preliminary data.</text>
</comment>
<evidence type="ECO:0000256" key="1">
    <source>
        <dbReference type="SAM" id="MobiDB-lite"/>
    </source>
</evidence>
<feature type="domain" description="Transglutaminase-like" evidence="3">
    <location>
        <begin position="469"/>
        <end position="535"/>
    </location>
</feature>
<feature type="transmembrane region" description="Helical" evidence="2">
    <location>
        <begin position="177"/>
        <end position="195"/>
    </location>
</feature>
<proteinExistence type="predicted"/>
<name>A0A641AIH8_9ACTN</name>
<dbReference type="PANTHER" id="PTHR42736">
    <property type="entry name" value="PROTEIN-GLUTAMINE GAMMA-GLUTAMYLTRANSFERASE"/>
    <property type="match status" value="1"/>
</dbReference>
<feature type="compositionally biased region" description="Low complexity" evidence="1">
    <location>
        <begin position="554"/>
        <end position="576"/>
    </location>
</feature>
<feature type="transmembrane region" description="Helical" evidence="2">
    <location>
        <begin position="124"/>
        <end position="146"/>
    </location>
</feature>
<feature type="transmembrane region" description="Helical" evidence="2">
    <location>
        <begin position="207"/>
        <end position="224"/>
    </location>
</feature>
<organism evidence="4 5">
    <name type="scientific">Aeromicrobium fastidiosum</name>
    <dbReference type="NCBI Taxonomy" id="52699"/>
    <lineage>
        <taxon>Bacteria</taxon>
        <taxon>Bacillati</taxon>
        <taxon>Actinomycetota</taxon>
        <taxon>Actinomycetes</taxon>
        <taxon>Propionibacteriales</taxon>
        <taxon>Nocardioidaceae</taxon>
        <taxon>Aeromicrobium</taxon>
    </lineage>
</organism>
<evidence type="ECO:0000256" key="2">
    <source>
        <dbReference type="SAM" id="Phobius"/>
    </source>
</evidence>
<feature type="transmembrane region" description="Helical" evidence="2">
    <location>
        <begin position="64"/>
        <end position="84"/>
    </location>
</feature>
<feature type="region of interest" description="Disordered" evidence="1">
    <location>
        <begin position="534"/>
        <end position="576"/>
    </location>
</feature>
<gene>
    <name evidence="4" type="ORF">ESP62_014925</name>
</gene>
<reference evidence="4" key="1">
    <citation type="submission" date="2019-09" db="EMBL/GenBank/DDBJ databases">
        <authorList>
            <person name="Li J."/>
        </authorList>
    </citation>
    <scope>NUCLEOTIDE SEQUENCE [LARGE SCALE GENOMIC DNA]</scope>
    <source>
        <strain evidence="4">NRBC 14897</strain>
    </source>
</reference>
<feature type="transmembrane region" description="Helical" evidence="2">
    <location>
        <begin position="592"/>
        <end position="615"/>
    </location>
</feature>
<evidence type="ECO:0000313" key="5">
    <source>
        <dbReference type="Proteomes" id="UP001515100"/>
    </source>
</evidence>
<keyword evidence="2" id="KW-0472">Membrane</keyword>
<dbReference type="Pfam" id="PF01841">
    <property type="entry name" value="Transglut_core"/>
    <property type="match status" value="1"/>
</dbReference>
<dbReference type="EMBL" id="SDPP02000004">
    <property type="protein sequence ID" value="KAA1374683.1"/>
    <property type="molecule type" value="Genomic_DNA"/>
</dbReference>
<dbReference type="InterPro" id="IPR052901">
    <property type="entry name" value="Bact_TGase-like"/>
</dbReference>
<dbReference type="InterPro" id="IPR002931">
    <property type="entry name" value="Transglutaminase-like"/>
</dbReference>
<dbReference type="InterPro" id="IPR021878">
    <property type="entry name" value="TgpA_N"/>
</dbReference>
<protein>
    <submittedName>
        <fullName evidence="4">Transglutaminase domain-containing protein</fullName>
    </submittedName>
</protein>
<dbReference type="RefSeq" id="WP_129185682.1">
    <property type="nucleotide sequence ID" value="NZ_JAGIOG010000001.1"/>
</dbReference>
<feature type="transmembrane region" description="Helical" evidence="2">
    <location>
        <begin position="37"/>
        <end position="57"/>
    </location>
</feature>
<dbReference type="PANTHER" id="PTHR42736:SF1">
    <property type="entry name" value="PROTEIN-GLUTAMINE GAMMA-GLUTAMYLTRANSFERASE"/>
    <property type="match status" value="1"/>
</dbReference>
<dbReference type="Pfam" id="PF11992">
    <property type="entry name" value="TgpA_N"/>
    <property type="match status" value="1"/>
</dbReference>
<keyword evidence="2" id="KW-0812">Transmembrane</keyword>
<dbReference type="OrthoDB" id="3651060at2"/>
<feature type="transmembrane region" description="Helical" evidence="2">
    <location>
        <begin position="12"/>
        <end position="31"/>
    </location>
</feature>
<evidence type="ECO:0000313" key="4">
    <source>
        <dbReference type="EMBL" id="KAA1374683.1"/>
    </source>
</evidence>
<dbReference type="AlphaFoldDB" id="A0A641AIH8"/>
<evidence type="ECO:0000259" key="3">
    <source>
        <dbReference type="SMART" id="SM00460"/>
    </source>
</evidence>
<keyword evidence="2" id="KW-1133">Transmembrane helix</keyword>
<sequence length="778" mass="82778">MTEKEPLGPRLVLTDAALLAALSLAAMSPLADAFDGLRWVVAAFGGIVIGLAGTLLARRLRWGAVLTALLLAVAYCLVGPALAAPDRALGGIIPTARAERDLLTGTVDGWRNALTLPVPLTDSFQVLVVPLVVGLLGATLAATFLWRSRWPSVAGLGVVAMFAVAATFGTRGTELPVVRGLALTIVLLVWIRWRALRSVRTSWPRRILLTTSVVAVAAIAGWGVNAATAGDATREVLRDHVDPPLEQLDFKSPLSKYRSYYLTQDDKDLFRIDGLPDGARVRLATMDEFDGIVWNVSTLDRSSGSSAFDRAAPAQSSTTVTITIDDYAGPWVPTIGGASGVSLTSNGDPDAARQLLRNDSTGAIAQIGGVAAGDVYTVDWSPTPAAGSAPSDAAADRSVAFDRPARQLPQLDKLAQTWIAQAGASSDAEIAAAVAQGFSTKGFYSDGRRDEAFATASGHGAKRLADLVADPSRMIGNDEQYASAMAFELQSLGMPARVVLGLEADKGPDFVGGDIAAWVEVRFVGTGWVAFDPTPPEDQQPAVLQEDPNPVPQPNVVQPPILPKEPATAEGAAPEGAGKSLSGQAWELLLKILGYVIVAGKILLLLSPLWALALIKRIRRLRRRRDPDLLVRMSGGWREVADRARDLGTTLPRSQTRVESSMVLAGRYPRADLPPLATVADRHVFGPVDPSADEVDAYWADVRTALKRMRKDAPWWRRPLAWLSPASIPWRSVGRSSVARARTAGIRVASSRLGRRVAGAGATARSAVTSAARRKGRR</sequence>
<accession>A0A641AIH8</accession>
<keyword evidence="5" id="KW-1185">Reference proteome</keyword>
<dbReference type="SMART" id="SM00460">
    <property type="entry name" value="TGc"/>
    <property type="match status" value="1"/>
</dbReference>